<evidence type="ECO:0000256" key="2">
    <source>
        <dbReference type="SAM" id="SignalP"/>
    </source>
</evidence>
<dbReference type="CDD" id="cd02258">
    <property type="entry name" value="Peptidase_C25_N"/>
    <property type="match status" value="1"/>
</dbReference>
<dbReference type="InterPro" id="IPR029030">
    <property type="entry name" value="Caspase-like_dom_sf"/>
</dbReference>
<dbReference type="Proteomes" id="UP000285794">
    <property type="component" value="Unassembled WGS sequence"/>
</dbReference>
<dbReference type="GO" id="GO:0006508">
    <property type="term" value="P:proteolysis"/>
    <property type="evidence" value="ECO:0007669"/>
    <property type="project" value="InterPro"/>
</dbReference>
<dbReference type="Gene3D" id="3.40.50.1460">
    <property type="match status" value="1"/>
</dbReference>
<dbReference type="AlphaFoldDB" id="A0A425Y5R4"/>
<evidence type="ECO:0000313" key="4">
    <source>
        <dbReference type="EMBL" id="RRG23629.1"/>
    </source>
</evidence>
<evidence type="ECO:0000256" key="1">
    <source>
        <dbReference type="ARBA" id="ARBA00022729"/>
    </source>
</evidence>
<dbReference type="RefSeq" id="WP_125029669.1">
    <property type="nucleotide sequence ID" value="NZ_JAPXVP010000003.1"/>
</dbReference>
<reference evidence="4 5" key="1">
    <citation type="submission" date="2018-07" db="EMBL/GenBank/DDBJ databases">
        <title>Draft genome sequence of Ancylomarina sp. M1P.</title>
        <authorList>
            <person name="Yadav S."/>
            <person name="Villanueva L."/>
            <person name="Damste J.S.S."/>
        </authorList>
    </citation>
    <scope>NUCLEOTIDE SEQUENCE [LARGE SCALE GENOMIC DNA]</scope>
    <source>
        <strain evidence="4 5">M1P</strain>
    </source>
</reference>
<evidence type="ECO:0000313" key="5">
    <source>
        <dbReference type="Proteomes" id="UP000285794"/>
    </source>
</evidence>
<dbReference type="GO" id="GO:0008234">
    <property type="term" value="F:cysteine-type peptidase activity"/>
    <property type="evidence" value="ECO:0007669"/>
    <property type="project" value="InterPro"/>
</dbReference>
<dbReference type="InterPro" id="IPR029031">
    <property type="entry name" value="Gingipain_N_sf"/>
</dbReference>
<keyword evidence="1 2" id="KW-0732">Signal</keyword>
<proteinExistence type="predicted"/>
<dbReference type="OrthoDB" id="9809780at2"/>
<dbReference type="NCBIfam" id="TIGR04183">
    <property type="entry name" value="Por_Secre_tail"/>
    <property type="match status" value="1"/>
</dbReference>
<feature type="chain" id="PRO_5019167976" evidence="2">
    <location>
        <begin position="19"/>
        <end position="1262"/>
    </location>
</feature>
<dbReference type="SUPFAM" id="SSF52129">
    <property type="entry name" value="Caspase-like"/>
    <property type="match status" value="1"/>
</dbReference>
<evidence type="ECO:0000259" key="3">
    <source>
        <dbReference type="Pfam" id="PF01364"/>
    </source>
</evidence>
<accession>A0A425Y5R4</accession>
<organism evidence="4 5">
    <name type="scientific">Ancylomarina euxinus</name>
    <dbReference type="NCBI Taxonomy" id="2283627"/>
    <lineage>
        <taxon>Bacteria</taxon>
        <taxon>Pseudomonadati</taxon>
        <taxon>Bacteroidota</taxon>
        <taxon>Bacteroidia</taxon>
        <taxon>Marinilabiliales</taxon>
        <taxon>Marinifilaceae</taxon>
        <taxon>Ancylomarina</taxon>
    </lineage>
</organism>
<sequence length="1262" mass="142499">MRKLFILILSLASQLCFAQNQQEFELNWFNSEVFTDEGKSIKILSFEGSNTEASTNFLPYFSKNLKIDNSRSDYSLVLNNTIYESFTQDELDLIDPSQIKSKFDFQLSKVGIRKQEYLQVNFLPIRKNPSTGLLEKLKKFKIKLIPQASEQRTKSSTNATYANNSILSNGKWIKISVDSTAIHKITYQQLLDMGIENPTNIRVYGSGGGMLPKMNNALKSDDLVLNHIYMYKGSDGIFNARDYILFYAKGPRSWQYDEDTDEFVHENHLYSNVSHYFLTSDKTASPLIQKVSNELNPNITVSDFDAYRVVDLDNKNLLRSGQLWFGQIFDITTSYTLQFSFPNLNTDEEISINTHVAGRSSSSTKFILSSNNNSIGEIDIPSVNTGSYTATYASQIRQRFTDYKATQDQFTIKIEYEKGSSSSIGWLDYMRLNARCQLQFEGEQLAFRDSRSVGSGNITNFKLKNSNSNTMVWDVTDPSQVKQIARELVGTTANINVSHNELKELIAFDLNSKFPSPRLVGEIPNQNLHGLSATDLIIVSHPDFLSHANQIAGFHKTQDQLKVSLVSTESIYNEFSSGTVDVAAIRNFVKMFYDRASSENEMPKYLLLFGDGSYDNKLVSQSNTNKIPTYQSIYSLSPTQSFVTDDFFGLLDDNEGEALGLVDIGIGRLPVNSKEEAQIVTFKILNYNKNENLGKWQTAISFIGDDEDNNVHMRDANKLAVQLEESNPEYRIHRIFLDDFTQVSTSAGDRYPEVNRNIEDNINKGNLIVNYTGHGNENGLAHERIMMFEDIDSWKNENRLPLFMTATCEFSRFDQYQKLSGGERILLRDNGGGIGLFTTTRLVYSTPNFFLNQNFYNYVFSRDSKNENLRLGDIMRLTKNASGSSNNKRNFTLLGDPALKLNYPKENITTLKLNNIDINQTTDTLKALSKITISGQLEDKNAQKLAQFNGILYPTVFDKFSDKTTLGNDETPFEYKEQRNALYSGKASIKNGEFSFSFLVPKDINFEYGKGKIQYYAKSNTTTASGYSDNIIVGGSDINNIDDKIGPEIELYMNDEQFVNGGTTNESPLLLAIVQDSSGINTLGTNSGHNILATIDQNNDKSIELNDHYQAELDSYQKGQITYQLSNLEEGEHQLNLKVWDNVNNSSESQIDFIVAKDAKLAIKHLLNYPNPFTTNTGFYFEHNQASGEIEVLIQILTVSGKLVKTIETSISSSGFRVGPINWDGKDDFGDAIGRGVYFYRVKLRTEDGKVANKFQKLVILK</sequence>
<name>A0A425Y5R4_9BACT</name>
<dbReference type="Gene3D" id="2.60.40.4070">
    <property type="match status" value="1"/>
</dbReference>
<dbReference type="InterPro" id="IPR026444">
    <property type="entry name" value="Secre_tail"/>
</dbReference>
<dbReference type="NCBIfam" id="NF033707">
    <property type="entry name" value="T9SS_sortase"/>
    <property type="match status" value="1"/>
</dbReference>
<feature type="domain" description="Gingipain" evidence="3">
    <location>
        <begin position="537"/>
        <end position="901"/>
    </location>
</feature>
<protein>
    <submittedName>
        <fullName evidence="4">T9SS C-terminal target domain-containing protein</fullName>
    </submittedName>
</protein>
<dbReference type="InterPro" id="IPR001769">
    <property type="entry name" value="Gingipain"/>
</dbReference>
<dbReference type="Pfam" id="PF01364">
    <property type="entry name" value="Peptidase_C25"/>
    <property type="match status" value="1"/>
</dbReference>
<comment type="caution">
    <text evidence="4">The sequence shown here is derived from an EMBL/GenBank/DDBJ whole genome shotgun (WGS) entry which is preliminary data.</text>
</comment>
<keyword evidence="5" id="KW-1185">Reference proteome</keyword>
<gene>
    <name evidence="4" type="ORF">DWB61_04345</name>
</gene>
<feature type="signal peptide" evidence="2">
    <location>
        <begin position="1"/>
        <end position="18"/>
    </location>
</feature>
<dbReference type="EMBL" id="QQWG01000003">
    <property type="protein sequence ID" value="RRG23629.1"/>
    <property type="molecule type" value="Genomic_DNA"/>
</dbReference>
<dbReference type="Gene3D" id="3.40.50.10390">
    <property type="entry name" value="Gingipain r, domain 1"/>
    <property type="match status" value="1"/>
</dbReference>